<dbReference type="Proteomes" id="UP000886501">
    <property type="component" value="Unassembled WGS sequence"/>
</dbReference>
<evidence type="ECO:0000313" key="1">
    <source>
        <dbReference type="EMBL" id="KAF9651102.1"/>
    </source>
</evidence>
<comment type="caution">
    <text evidence="1">The sequence shown here is derived from an EMBL/GenBank/DDBJ whole genome shotgun (WGS) entry which is preliminary data.</text>
</comment>
<sequence>MDERWAQEIQSAATFPLPFRVLFLLSCGVLAWATNLHGLHLHAIDVSSTLHPDRSALPTTRSPSFKRVVQSPLSYRPVYRLFSYCAAWCFSIWFIYRCSTLHHVEYVDVFKYLPAVGTLGLVIGLVCPFDVLELHEREKFLSCAVFPTFHFTKHNLVYAVLSTGASHPRNLEYRSPTWFSQISSHLMPKFLGIFGFPYRCCSLGVVYSYCHLRMACPVGFCRR</sequence>
<organism evidence="1 2">
    <name type="scientific">Thelephora ganbajun</name>
    <name type="common">Ganba fungus</name>
    <dbReference type="NCBI Taxonomy" id="370292"/>
    <lineage>
        <taxon>Eukaryota</taxon>
        <taxon>Fungi</taxon>
        <taxon>Dikarya</taxon>
        <taxon>Basidiomycota</taxon>
        <taxon>Agaricomycotina</taxon>
        <taxon>Agaricomycetes</taxon>
        <taxon>Thelephorales</taxon>
        <taxon>Thelephoraceae</taxon>
        <taxon>Thelephora</taxon>
    </lineage>
</organism>
<reference evidence="1" key="2">
    <citation type="journal article" date="2020" name="Nat. Commun.">
        <title>Large-scale genome sequencing of mycorrhizal fungi provides insights into the early evolution of symbiotic traits.</title>
        <authorList>
            <person name="Miyauchi S."/>
            <person name="Kiss E."/>
            <person name="Kuo A."/>
            <person name="Drula E."/>
            <person name="Kohler A."/>
            <person name="Sanchez-Garcia M."/>
            <person name="Morin E."/>
            <person name="Andreopoulos B."/>
            <person name="Barry K.W."/>
            <person name="Bonito G."/>
            <person name="Buee M."/>
            <person name="Carver A."/>
            <person name="Chen C."/>
            <person name="Cichocki N."/>
            <person name="Clum A."/>
            <person name="Culley D."/>
            <person name="Crous P.W."/>
            <person name="Fauchery L."/>
            <person name="Girlanda M."/>
            <person name="Hayes R.D."/>
            <person name="Keri Z."/>
            <person name="LaButti K."/>
            <person name="Lipzen A."/>
            <person name="Lombard V."/>
            <person name="Magnuson J."/>
            <person name="Maillard F."/>
            <person name="Murat C."/>
            <person name="Nolan M."/>
            <person name="Ohm R.A."/>
            <person name="Pangilinan J."/>
            <person name="Pereira M.F."/>
            <person name="Perotto S."/>
            <person name="Peter M."/>
            <person name="Pfister S."/>
            <person name="Riley R."/>
            <person name="Sitrit Y."/>
            <person name="Stielow J.B."/>
            <person name="Szollosi G."/>
            <person name="Zifcakova L."/>
            <person name="Stursova M."/>
            <person name="Spatafora J.W."/>
            <person name="Tedersoo L."/>
            <person name="Vaario L.M."/>
            <person name="Yamada A."/>
            <person name="Yan M."/>
            <person name="Wang P."/>
            <person name="Xu J."/>
            <person name="Bruns T."/>
            <person name="Baldrian P."/>
            <person name="Vilgalys R."/>
            <person name="Dunand C."/>
            <person name="Henrissat B."/>
            <person name="Grigoriev I.V."/>
            <person name="Hibbett D."/>
            <person name="Nagy L.G."/>
            <person name="Martin F.M."/>
        </authorList>
    </citation>
    <scope>NUCLEOTIDE SEQUENCE</scope>
    <source>
        <strain evidence="1">P2</strain>
    </source>
</reference>
<protein>
    <submittedName>
        <fullName evidence="1">Uncharacterized protein</fullName>
    </submittedName>
</protein>
<accession>A0ACB6ZNC7</accession>
<proteinExistence type="predicted"/>
<gene>
    <name evidence="1" type="ORF">BDM02DRAFT_964265</name>
</gene>
<name>A0ACB6ZNC7_THEGA</name>
<dbReference type="EMBL" id="MU117978">
    <property type="protein sequence ID" value="KAF9651102.1"/>
    <property type="molecule type" value="Genomic_DNA"/>
</dbReference>
<keyword evidence="2" id="KW-1185">Reference proteome</keyword>
<reference evidence="1" key="1">
    <citation type="submission" date="2019-10" db="EMBL/GenBank/DDBJ databases">
        <authorList>
            <consortium name="DOE Joint Genome Institute"/>
            <person name="Kuo A."/>
            <person name="Miyauchi S."/>
            <person name="Kiss E."/>
            <person name="Drula E."/>
            <person name="Kohler A."/>
            <person name="Sanchez-Garcia M."/>
            <person name="Andreopoulos B."/>
            <person name="Barry K.W."/>
            <person name="Bonito G."/>
            <person name="Buee M."/>
            <person name="Carver A."/>
            <person name="Chen C."/>
            <person name="Cichocki N."/>
            <person name="Clum A."/>
            <person name="Culley D."/>
            <person name="Crous P.W."/>
            <person name="Fauchery L."/>
            <person name="Girlanda M."/>
            <person name="Hayes R."/>
            <person name="Keri Z."/>
            <person name="Labutti K."/>
            <person name="Lipzen A."/>
            <person name="Lombard V."/>
            <person name="Magnuson J."/>
            <person name="Maillard F."/>
            <person name="Morin E."/>
            <person name="Murat C."/>
            <person name="Nolan M."/>
            <person name="Ohm R."/>
            <person name="Pangilinan J."/>
            <person name="Pereira M."/>
            <person name="Perotto S."/>
            <person name="Peter M."/>
            <person name="Riley R."/>
            <person name="Sitrit Y."/>
            <person name="Stielow B."/>
            <person name="Szollosi G."/>
            <person name="Zifcakova L."/>
            <person name="Stursova M."/>
            <person name="Spatafora J.W."/>
            <person name="Tedersoo L."/>
            <person name="Vaario L.-M."/>
            <person name="Yamada A."/>
            <person name="Yan M."/>
            <person name="Wang P."/>
            <person name="Xu J."/>
            <person name="Bruns T."/>
            <person name="Baldrian P."/>
            <person name="Vilgalys R."/>
            <person name="Henrissat B."/>
            <person name="Grigoriev I.V."/>
            <person name="Hibbett D."/>
            <person name="Nagy L.G."/>
            <person name="Martin F.M."/>
        </authorList>
    </citation>
    <scope>NUCLEOTIDE SEQUENCE</scope>
    <source>
        <strain evidence="1">P2</strain>
    </source>
</reference>
<evidence type="ECO:0000313" key="2">
    <source>
        <dbReference type="Proteomes" id="UP000886501"/>
    </source>
</evidence>